<accession>A0AAV4S430</accession>
<proteinExistence type="predicted"/>
<reference evidence="1 2" key="1">
    <citation type="submission" date="2021-06" db="EMBL/GenBank/DDBJ databases">
        <title>Caerostris darwini draft genome.</title>
        <authorList>
            <person name="Kono N."/>
            <person name="Arakawa K."/>
        </authorList>
    </citation>
    <scope>NUCLEOTIDE SEQUENCE [LARGE SCALE GENOMIC DNA]</scope>
</reference>
<dbReference type="AlphaFoldDB" id="A0AAV4S430"/>
<dbReference type="Proteomes" id="UP001054837">
    <property type="component" value="Unassembled WGS sequence"/>
</dbReference>
<sequence>MMPRNEPPWEDKYHPSVLCDAISRKLASLLRRLREALMAKSLESISSNYYSTRMMDDAKKRTTRGG</sequence>
<keyword evidence="2" id="KW-1185">Reference proteome</keyword>
<name>A0AAV4S430_9ARAC</name>
<dbReference type="EMBL" id="BPLQ01007167">
    <property type="protein sequence ID" value="GIY28357.1"/>
    <property type="molecule type" value="Genomic_DNA"/>
</dbReference>
<comment type="caution">
    <text evidence="1">The sequence shown here is derived from an EMBL/GenBank/DDBJ whole genome shotgun (WGS) entry which is preliminary data.</text>
</comment>
<gene>
    <name evidence="1" type="ORF">CDAR_230941</name>
</gene>
<evidence type="ECO:0000313" key="2">
    <source>
        <dbReference type="Proteomes" id="UP001054837"/>
    </source>
</evidence>
<evidence type="ECO:0000313" key="1">
    <source>
        <dbReference type="EMBL" id="GIY28357.1"/>
    </source>
</evidence>
<protein>
    <submittedName>
        <fullName evidence="1">Uncharacterized protein</fullName>
    </submittedName>
</protein>
<organism evidence="1 2">
    <name type="scientific">Caerostris darwini</name>
    <dbReference type="NCBI Taxonomy" id="1538125"/>
    <lineage>
        <taxon>Eukaryota</taxon>
        <taxon>Metazoa</taxon>
        <taxon>Ecdysozoa</taxon>
        <taxon>Arthropoda</taxon>
        <taxon>Chelicerata</taxon>
        <taxon>Arachnida</taxon>
        <taxon>Araneae</taxon>
        <taxon>Araneomorphae</taxon>
        <taxon>Entelegynae</taxon>
        <taxon>Araneoidea</taxon>
        <taxon>Araneidae</taxon>
        <taxon>Caerostris</taxon>
    </lineage>
</organism>